<keyword evidence="3" id="KW-0472">Membrane</keyword>
<dbReference type="PRINTS" id="PR00080">
    <property type="entry name" value="SDRFAMILY"/>
</dbReference>
<sequence>MDQIKEELIKGDPLSTWWPYILAIVVGVVVTVRSIMGGQRCPSENKIDGLVVVVTGGTGGIGWEVCKELCARSGRLILATRNMEKAEKMIASLKKVQPNANIEANYMDLKSFDCIRRFVRTIEAKYSEIDILINNAGLMFHPYEITADGYEMHLQCNYLGHFLLTMLLLPLLQKSRQGRIINVSAHAHTTAKMDFEDPLNIGPWAAPYHPRDAFAHAKLANILVTRYLAARVCRDTNVTVNSLTPGLVRGTGHLDSSPIMRAICAKVITYPWMWLFMKTPSQGAQTIIYLATEPKLKKVTGKFFNDCEIAESSEVSRDDKLAEKLVKESLKAVKIEKM</sequence>
<dbReference type="PANTHER" id="PTHR43157">
    <property type="entry name" value="PHOSPHATIDYLINOSITOL-GLYCAN BIOSYNTHESIS CLASS F PROTEIN-RELATED"/>
    <property type="match status" value="1"/>
</dbReference>
<dbReference type="Pfam" id="PF00106">
    <property type="entry name" value="adh_short"/>
    <property type="match status" value="1"/>
</dbReference>
<accession>A0A1B0CGD4</accession>
<comment type="similarity">
    <text evidence="2">Belongs to the short-chain dehydrogenases/reductases (SDR) family.</text>
</comment>
<dbReference type="AlphaFoldDB" id="A0A1B0CGD4"/>
<dbReference type="Gene3D" id="3.40.50.720">
    <property type="entry name" value="NAD(P)-binding Rossmann-like Domain"/>
    <property type="match status" value="1"/>
</dbReference>
<dbReference type="InterPro" id="IPR002347">
    <property type="entry name" value="SDR_fam"/>
</dbReference>
<keyword evidence="6" id="KW-1185">Reference proteome</keyword>
<evidence type="ECO:0000256" key="2">
    <source>
        <dbReference type="RuleBase" id="RU000363"/>
    </source>
</evidence>
<evidence type="ECO:0000256" key="3">
    <source>
        <dbReference type="SAM" id="Phobius"/>
    </source>
</evidence>
<dbReference type="PANTHER" id="PTHR43157:SF31">
    <property type="entry name" value="PHOSPHATIDYLINOSITOL-GLYCAN BIOSYNTHESIS CLASS F PROTEIN"/>
    <property type="match status" value="1"/>
</dbReference>
<dbReference type="VEuPathDB" id="VectorBase:LLOJ003435"/>
<reference evidence="5" key="3">
    <citation type="submission" date="2020-05" db="UniProtKB">
        <authorList>
            <consortium name="EnsemblMetazoa"/>
        </authorList>
    </citation>
    <scope>IDENTIFICATION</scope>
    <source>
        <strain evidence="5">Jacobina</strain>
    </source>
</reference>
<dbReference type="GO" id="GO:0016491">
    <property type="term" value="F:oxidoreductase activity"/>
    <property type="evidence" value="ECO:0007669"/>
    <property type="project" value="UniProtKB-KW"/>
</dbReference>
<dbReference type="PRINTS" id="PR00081">
    <property type="entry name" value="GDHRDH"/>
</dbReference>
<evidence type="ECO:0000313" key="6">
    <source>
        <dbReference type="Proteomes" id="UP000092461"/>
    </source>
</evidence>
<reference evidence="6" key="1">
    <citation type="submission" date="2012-05" db="EMBL/GenBank/DDBJ databases">
        <title>Whole Genome Assembly of Lutzomyia longipalpis.</title>
        <authorList>
            <person name="Richards S."/>
            <person name="Qu C."/>
            <person name="Dillon R."/>
            <person name="Worley K."/>
            <person name="Scherer S."/>
            <person name="Batterton M."/>
            <person name="Taylor A."/>
            <person name="Hawes A."/>
            <person name="Hernandez B."/>
            <person name="Kovar C."/>
            <person name="Mandapat C."/>
            <person name="Pham C."/>
            <person name="Qu C."/>
            <person name="Jing C."/>
            <person name="Bess C."/>
            <person name="Bandaranaike D."/>
            <person name="Ngo D."/>
            <person name="Ongeri F."/>
            <person name="Arias F."/>
            <person name="Lara F."/>
            <person name="Weissenberger G."/>
            <person name="Kamau G."/>
            <person name="Han H."/>
            <person name="Shen H."/>
            <person name="Dinh H."/>
            <person name="Khalil I."/>
            <person name="Jones J."/>
            <person name="Shafer J."/>
            <person name="Jayaseelan J."/>
            <person name="Quiroz J."/>
            <person name="Blankenburg K."/>
            <person name="Nguyen L."/>
            <person name="Jackson L."/>
            <person name="Francisco L."/>
            <person name="Tang L.-Y."/>
            <person name="Pu L.-L."/>
            <person name="Perales L."/>
            <person name="Lorensuhewa L."/>
            <person name="Munidasa M."/>
            <person name="Coyle M."/>
            <person name="Taylor M."/>
            <person name="Puazo M."/>
            <person name="Firestine M."/>
            <person name="Scheel M."/>
            <person name="Javaid M."/>
            <person name="Wang M."/>
            <person name="Li M."/>
            <person name="Tabassum N."/>
            <person name="Saada N."/>
            <person name="Osuji N."/>
            <person name="Aqrawi P."/>
            <person name="Fu Q."/>
            <person name="Thornton R."/>
            <person name="Raj R."/>
            <person name="Goodspeed R."/>
            <person name="Mata R."/>
            <person name="Najjar R."/>
            <person name="Gubbala S."/>
            <person name="Lee S."/>
            <person name="Denson S."/>
            <person name="Patil S."/>
            <person name="Macmil S."/>
            <person name="Qi S."/>
            <person name="Matskevitch T."/>
            <person name="Palculict T."/>
            <person name="Mathew T."/>
            <person name="Vee V."/>
            <person name="Velamala V."/>
            <person name="Korchina V."/>
            <person name="Cai W."/>
            <person name="Liu W."/>
            <person name="Dai W."/>
            <person name="Zou X."/>
            <person name="Zhu Y."/>
            <person name="Zhang Y."/>
            <person name="Wu Y.-Q."/>
            <person name="Xin Y."/>
            <person name="Nazarath L."/>
            <person name="Kovar C."/>
            <person name="Han Y."/>
            <person name="Muzny D."/>
            <person name="Gibbs R."/>
        </authorList>
    </citation>
    <scope>NUCLEOTIDE SEQUENCE [LARGE SCALE GENOMIC DNA]</scope>
    <source>
        <strain evidence="6">Jacobina</strain>
    </source>
</reference>
<evidence type="ECO:0000313" key="4">
    <source>
        <dbReference type="EMBL" id="MBC1171043.1"/>
    </source>
</evidence>
<organism evidence="5 6">
    <name type="scientific">Lutzomyia longipalpis</name>
    <name type="common">Sand fly</name>
    <dbReference type="NCBI Taxonomy" id="7200"/>
    <lineage>
        <taxon>Eukaryota</taxon>
        <taxon>Metazoa</taxon>
        <taxon>Ecdysozoa</taxon>
        <taxon>Arthropoda</taxon>
        <taxon>Hexapoda</taxon>
        <taxon>Insecta</taxon>
        <taxon>Pterygota</taxon>
        <taxon>Neoptera</taxon>
        <taxon>Endopterygota</taxon>
        <taxon>Diptera</taxon>
        <taxon>Nematocera</taxon>
        <taxon>Psychodoidea</taxon>
        <taxon>Psychodidae</taxon>
        <taxon>Lutzomyia</taxon>
        <taxon>Lutzomyia</taxon>
    </lineage>
</organism>
<dbReference type="EnsemblMetazoa" id="LLOJ003435-RA">
    <property type="protein sequence ID" value="LLOJ003435-PA"/>
    <property type="gene ID" value="LLOJ003435"/>
</dbReference>
<keyword evidence="3" id="KW-1133">Transmembrane helix</keyword>
<reference evidence="4" key="2">
    <citation type="journal article" date="2020" name="BMC">
        <title>Leishmania infection induces a limited differential gene expression in the sand fly midgut.</title>
        <authorList>
            <person name="Coutinho-Abreu I.V."/>
            <person name="Serafim T.D."/>
            <person name="Meneses C."/>
            <person name="Kamhawi S."/>
            <person name="Oliveira F."/>
            <person name="Valenzuela J.G."/>
        </authorList>
    </citation>
    <scope>NUCLEOTIDE SEQUENCE</scope>
    <source>
        <strain evidence="4">Jacobina</strain>
        <tissue evidence="4">Midgut</tissue>
    </source>
</reference>
<protein>
    <submittedName>
        <fullName evidence="4">Putative dehydrogenase with different specificities related to short-chain alcohol dehydrogenase</fullName>
    </submittedName>
</protein>
<evidence type="ECO:0000256" key="1">
    <source>
        <dbReference type="ARBA" id="ARBA00023002"/>
    </source>
</evidence>
<dbReference type="EMBL" id="GITU01002340">
    <property type="protein sequence ID" value="MBC1171043.1"/>
    <property type="molecule type" value="Transcribed_RNA"/>
</dbReference>
<name>A0A1B0CGD4_LUTLO</name>
<evidence type="ECO:0000313" key="5">
    <source>
        <dbReference type="EnsemblMetazoa" id="LLOJ003435-PA"/>
    </source>
</evidence>
<dbReference type="VEuPathDB" id="VectorBase:LLONM1_010328"/>
<proteinExistence type="inferred from homology"/>
<dbReference type="Proteomes" id="UP000092461">
    <property type="component" value="Unassembled WGS sequence"/>
</dbReference>
<dbReference type="SUPFAM" id="SSF51735">
    <property type="entry name" value="NAD(P)-binding Rossmann-fold domains"/>
    <property type="match status" value="1"/>
</dbReference>
<dbReference type="EMBL" id="AJWK01011034">
    <property type="status" value="NOT_ANNOTATED_CDS"/>
    <property type="molecule type" value="Genomic_DNA"/>
</dbReference>
<dbReference type="EMBL" id="AJWK01011033">
    <property type="status" value="NOT_ANNOTATED_CDS"/>
    <property type="molecule type" value="Genomic_DNA"/>
</dbReference>
<dbReference type="CDD" id="cd05327">
    <property type="entry name" value="retinol-DH_like_SDR_c_like"/>
    <property type="match status" value="1"/>
</dbReference>
<keyword evidence="3" id="KW-0812">Transmembrane</keyword>
<feature type="transmembrane region" description="Helical" evidence="3">
    <location>
        <begin position="17"/>
        <end position="36"/>
    </location>
</feature>
<keyword evidence="1" id="KW-0560">Oxidoreductase</keyword>
<dbReference type="InterPro" id="IPR036291">
    <property type="entry name" value="NAD(P)-bd_dom_sf"/>
</dbReference>
<dbReference type="EMBL" id="AJWK01011032">
    <property type="status" value="NOT_ANNOTATED_CDS"/>
    <property type="molecule type" value="Genomic_DNA"/>
</dbReference>